<dbReference type="InterPro" id="IPR009003">
    <property type="entry name" value="Peptidase_S1_PA"/>
</dbReference>
<evidence type="ECO:0000256" key="1">
    <source>
        <dbReference type="ARBA" id="ARBA00022729"/>
    </source>
</evidence>
<comment type="caution">
    <text evidence="2">The sequence shown here is derived from an EMBL/GenBank/DDBJ whole genome shotgun (WGS) entry which is preliminary data.</text>
</comment>
<dbReference type="SUPFAM" id="SSF50494">
    <property type="entry name" value="Trypsin-like serine proteases"/>
    <property type="match status" value="1"/>
</dbReference>
<protein>
    <recommendedName>
        <fullName evidence="4">Serine protease</fullName>
    </recommendedName>
</protein>
<evidence type="ECO:0000313" key="2">
    <source>
        <dbReference type="EMBL" id="KAK0724409.1"/>
    </source>
</evidence>
<keyword evidence="1" id="KW-0732">Signal</keyword>
<evidence type="ECO:0008006" key="4">
    <source>
        <dbReference type="Google" id="ProtNLM"/>
    </source>
</evidence>
<evidence type="ECO:0000313" key="3">
    <source>
        <dbReference type="Proteomes" id="UP001172102"/>
    </source>
</evidence>
<name>A0AA40AYM5_9PEZI</name>
<sequence>MRYEGQKPGDRAYAMGTGWLIAPDTLVTAGHNVYDWSGYGTGLGRAVHIKAYIGYHGKKNLNSPIVQSRLAKNIVTTAEWLTSRDNRHRDVAIIQLDRPFTGDLRLFSYKPTPSQADEMIGVVGYPADKVLADEDGPEERGAMMYEEFGGVAYSLEKNKTNPLGMLKYRISTFGGQSGAPVLRKSSKLVAIGTHVYGGGDKNQAGVIGGHGNNYDELRKALTGQLPAVGEYHGIKLVKQQGAALTTSPSTPAISYNQNGFTPQASTGLDNAVHDAEGFLDVLKTIGGVVGNILPTVSPLLGPFGGPIAAVAGSVLNNLTSAAESAFDGADPSKPVPGATERAILAEASLQAVLKLPSDNPVTHKVINQMRTTYTNLAPNLKDITPKLTPALVHSAHAISSSTSYAQKNLGPRRTLPAQALPGVNHAEAAFGGSDFLNGMLAPAKPLEGEAEAFGFLGGLIEKGLSFGKPLLAPLAKQGLNYLGGLLGESAFAPESGFANDDLKAAELVGKRALLGEAALQAVSALRRDELEGLKVVSQVYGAEEESFFDFARTVAQKIGTVVKQAAPGVIKAVVPIIVDVVAGSKQNGAPAERFLGVAPAGTLRKKPSSSILDELNNGGLSNGILKVSALGPPAVVDRLATADRLELLRNRMMAEGPDPNEDKLVFVEY</sequence>
<keyword evidence="3" id="KW-1185">Reference proteome</keyword>
<dbReference type="PANTHER" id="PTHR15462:SF8">
    <property type="entry name" value="SERINE PROTEASE"/>
    <property type="match status" value="1"/>
</dbReference>
<reference evidence="2" key="1">
    <citation type="submission" date="2023-06" db="EMBL/GenBank/DDBJ databases">
        <title>Genome-scale phylogeny and comparative genomics of the fungal order Sordariales.</title>
        <authorList>
            <consortium name="Lawrence Berkeley National Laboratory"/>
            <person name="Hensen N."/>
            <person name="Bonometti L."/>
            <person name="Westerberg I."/>
            <person name="Brannstrom I.O."/>
            <person name="Guillou S."/>
            <person name="Cros-Aarteil S."/>
            <person name="Calhoun S."/>
            <person name="Haridas S."/>
            <person name="Kuo A."/>
            <person name="Mondo S."/>
            <person name="Pangilinan J."/>
            <person name="Riley R."/>
            <person name="Labutti K."/>
            <person name="Andreopoulos B."/>
            <person name="Lipzen A."/>
            <person name="Chen C."/>
            <person name="Yanf M."/>
            <person name="Daum C."/>
            <person name="Ng V."/>
            <person name="Clum A."/>
            <person name="Steindorff A."/>
            <person name="Ohm R."/>
            <person name="Martin F."/>
            <person name="Silar P."/>
            <person name="Natvig D."/>
            <person name="Lalanne C."/>
            <person name="Gautier V."/>
            <person name="Ament-Velasquez S.L."/>
            <person name="Kruys A."/>
            <person name="Hutchinson M.I."/>
            <person name="Powell A.J."/>
            <person name="Barry K."/>
            <person name="Miller A.N."/>
            <person name="Grigoriev I.V."/>
            <person name="Debuchy R."/>
            <person name="Gladieux P."/>
            <person name="Thoren M.H."/>
            <person name="Johannesson H."/>
        </authorList>
    </citation>
    <scope>NUCLEOTIDE SEQUENCE</scope>
    <source>
        <strain evidence="2">SMH4607-1</strain>
    </source>
</reference>
<dbReference type="Gene3D" id="2.40.10.10">
    <property type="entry name" value="Trypsin-like serine proteases"/>
    <property type="match status" value="2"/>
</dbReference>
<dbReference type="InterPro" id="IPR043504">
    <property type="entry name" value="Peptidase_S1_PA_chymotrypsin"/>
</dbReference>
<dbReference type="AlphaFoldDB" id="A0AA40AYM5"/>
<gene>
    <name evidence="2" type="ORF">B0H67DRAFT_483186</name>
</gene>
<dbReference type="PANTHER" id="PTHR15462">
    <property type="entry name" value="SERINE PROTEASE"/>
    <property type="match status" value="1"/>
</dbReference>
<accession>A0AA40AYM5</accession>
<dbReference type="Proteomes" id="UP001172102">
    <property type="component" value="Unassembled WGS sequence"/>
</dbReference>
<dbReference type="EMBL" id="JAUKUA010000002">
    <property type="protein sequence ID" value="KAK0724409.1"/>
    <property type="molecule type" value="Genomic_DNA"/>
</dbReference>
<proteinExistence type="predicted"/>
<dbReference type="Pfam" id="PF13365">
    <property type="entry name" value="Trypsin_2"/>
    <property type="match status" value="1"/>
</dbReference>
<organism evidence="2 3">
    <name type="scientific">Lasiosphaeris hirsuta</name>
    <dbReference type="NCBI Taxonomy" id="260670"/>
    <lineage>
        <taxon>Eukaryota</taxon>
        <taxon>Fungi</taxon>
        <taxon>Dikarya</taxon>
        <taxon>Ascomycota</taxon>
        <taxon>Pezizomycotina</taxon>
        <taxon>Sordariomycetes</taxon>
        <taxon>Sordariomycetidae</taxon>
        <taxon>Sordariales</taxon>
        <taxon>Lasiosphaeriaceae</taxon>
        <taxon>Lasiosphaeris</taxon>
    </lineage>
</organism>
<dbReference type="InterPro" id="IPR050966">
    <property type="entry name" value="Glutamyl_endopeptidase"/>
</dbReference>